<feature type="compositionally biased region" description="Basic residues" evidence="1">
    <location>
        <begin position="41"/>
        <end position="57"/>
    </location>
</feature>
<feature type="region of interest" description="Disordered" evidence="1">
    <location>
        <begin position="82"/>
        <end position="105"/>
    </location>
</feature>
<dbReference type="EMBL" id="GISG01275899">
    <property type="protein sequence ID" value="MBA4677639.1"/>
    <property type="molecule type" value="Transcribed_RNA"/>
</dbReference>
<reference evidence="2" key="1">
    <citation type="journal article" date="2013" name="J. Plant Res.">
        <title>Effect of fungi and light on seed germination of three Opuntia species from semiarid lands of central Mexico.</title>
        <authorList>
            <person name="Delgado-Sanchez P."/>
            <person name="Jimenez-Bremont J.F."/>
            <person name="Guerrero-Gonzalez Mde L."/>
            <person name="Flores J."/>
        </authorList>
    </citation>
    <scope>NUCLEOTIDE SEQUENCE</scope>
    <source>
        <tissue evidence="2">Cladode</tissue>
    </source>
</reference>
<organism evidence="2">
    <name type="scientific">Opuntia streptacantha</name>
    <name type="common">Prickly pear cactus</name>
    <name type="synonym">Opuntia cardona</name>
    <dbReference type="NCBI Taxonomy" id="393608"/>
    <lineage>
        <taxon>Eukaryota</taxon>
        <taxon>Viridiplantae</taxon>
        <taxon>Streptophyta</taxon>
        <taxon>Embryophyta</taxon>
        <taxon>Tracheophyta</taxon>
        <taxon>Spermatophyta</taxon>
        <taxon>Magnoliopsida</taxon>
        <taxon>eudicotyledons</taxon>
        <taxon>Gunneridae</taxon>
        <taxon>Pentapetalae</taxon>
        <taxon>Caryophyllales</taxon>
        <taxon>Cactineae</taxon>
        <taxon>Cactaceae</taxon>
        <taxon>Opuntioideae</taxon>
        <taxon>Opuntia</taxon>
    </lineage>
</organism>
<accession>A0A7C9AWD8</accession>
<feature type="region of interest" description="Disordered" evidence="1">
    <location>
        <begin position="13"/>
        <end position="58"/>
    </location>
</feature>
<protein>
    <submittedName>
        <fullName evidence="2">Uncharacterized protein</fullName>
    </submittedName>
</protein>
<dbReference type="AlphaFoldDB" id="A0A7C9AWD8"/>
<reference evidence="2" key="2">
    <citation type="submission" date="2020-07" db="EMBL/GenBank/DDBJ databases">
        <authorList>
            <person name="Vera ALvarez R."/>
            <person name="Arias-Moreno D.M."/>
            <person name="Jimenez-Jacinto V."/>
            <person name="Jimenez-Bremont J.F."/>
            <person name="Swaminathan K."/>
            <person name="Moose S.P."/>
            <person name="Guerrero-Gonzalez M.L."/>
            <person name="Marino-Ramirez L."/>
            <person name="Landsman D."/>
            <person name="Rodriguez-Kessler M."/>
            <person name="Delgado-Sanchez P."/>
        </authorList>
    </citation>
    <scope>NUCLEOTIDE SEQUENCE</scope>
    <source>
        <tissue evidence="2">Cladode</tissue>
    </source>
</reference>
<sequence>MYLSFGFEIKGASTSDQGWTSMEAGRERKRRTGVERSPAQIRRRRKRLKEKAGRRWRSCGGRRPEFGAWRILLCCSRESFVPHEGTSGGDRKLPAVLGRRRRGSP</sequence>
<proteinExistence type="predicted"/>
<evidence type="ECO:0000256" key="1">
    <source>
        <dbReference type="SAM" id="MobiDB-lite"/>
    </source>
</evidence>
<evidence type="ECO:0000313" key="2">
    <source>
        <dbReference type="EMBL" id="MBA4677639.1"/>
    </source>
</evidence>
<name>A0A7C9AWD8_OPUST</name>